<gene>
    <name evidence="5" type="ORF">ACG00X_03100</name>
</gene>
<evidence type="ECO:0000259" key="4">
    <source>
        <dbReference type="PROSITE" id="PS50043"/>
    </source>
</evidence>
<dbReference type="Pfam" id="PF03472">
    <property type="entry name" value="Autoind_bind"/>
    <property type="match status" value="1"/>
</dbReference>
<keyword evidence="1" id="KW-0805">Transcription regulation</keyword>
<dbReference type="EMBL" id="JBIGIA010000002">
    <property type="protein sequence ID" value="MFG6455809.1"/>
    <property type="molecule type" value="Genomic_DNA"/>
</dbReference>
<dbReference type="Proteomes" id="UP001606305">
    <property type="component" value="Unassembled WGS sequence"/>
</dbReference>
<evidence type="ECO:0000256" key="3">
    <source>
        <dbReference type="ARBA" id="ARBA00023163"/>
    </source>
</evidence>
<dbReference type="InterPro" id="IPR000792">
    <property type="entry name" value="Tscrpt_reg_LuxR_C"/>
</dbReference>
<comment type="caution">
    <text evidence="5">The sequence shown here is derived from an EMBL/GenBank/DDBJ whole genome shotgun (WGS) entry which is preliminary data.</text>
</comment>
<dbReference type="InterPro" id="IPR036693">
    <property type="entry name" value="TF_LuxR_autoind-bd_dom_sf"/>
</dbReference>
<dbReference type="CDD" id="cd06170">
    <property type="entry name" value="LuxR_C_like"/>
    <property type="match status" value="1"/>
</dbReference>
<accession>A0ABW7G1K0</accession>
<reference evidence="5 6" key="1">
    <citation type="submission" date="2024-09" db="EMBL/GenBank/DDBJ databases">
        <title>Novel species of the genus Pelomonas and Roseateles isolated from streams.</title>
        <authorList>
            <person name="Lu H."/>
        </authorList>
    </citation>
    <scope>NUCLEOTIDE SEQUENCE [LARGE SCALE GENOMIC DNA]</scope>
    <source>
        <strain evidence="5 6">BYS96W</strain>
    </source>
</reference>
<keyword evidence="2" id="KW-0238">DNA-binding</keyword>
<sequence>MNYQQLIDVGMSANFDSFERQLVSAAGAMGFPIISGALMRGQLASDGMAGRTFGNTPPGHVDAARDLGDALRDPVLERLMAQPLPVVYDRQTYVEAGASELWERQAPYGYKTGIAIKLYLPGDKTFLLGVDREESLPSPGEGLTQLVGGLQTLASHAMVAADRLVSLKLNERELARLPKLTKREMDVLTWTAQGKTAWEVSVILGMSEKTVNFHLGNTMRKLGVSSKHQAVIKCLSAGLL</sequence>
<dbReference type="InterPro" id="IPR005143">
    <property type="entry name" value="TF_LuxR_autoind-bd_dom"/>
</dbReference>
<evidence type="ECO:0000256" key="1">
    <source>
        <dbReference type="ARBA" id="ARBA00023015"/>
    </source>
</evidence>
<dbReference type="SMART" id="SM00421">
    <property type="entry name" value="HTH_LUXR"/>
    <property type="match status" value="1"/>
</dbReference>
<organism evidence="5 6">
    <name type="scientific">Pelomonas nitida</name>
    <dbReference type="NCBI Taxonomy" id="3299027"/>
    <lineage>
        <taxon>Bacteria</taxon>
        <taxon>Pseudomonadati</taxon>
        <taxon>Pseudomonadota</taxon>
        <taxon>Betaproteobacteria</taxon>
        <taxon>Burkholderiales</taxon>
        <taxon>Sphaerotilaceae</taxon>
        <taxon>Roseateles</taxon>
    </lineage>
</organism>
<evidence type="ECO:0000256" key="2">
    <source>
        <dbReference type="ARBA" id="ARBA00023125"/>
    </source>
</evidence>
<dbReference type="Gene3D" id="3.30.450.80">
    <property type="entry name" value="Transcription factor LuxR-like, autoinducer-binding domain"/>
    <property type="match status" value="1"/>
</dbReference>
<protein>
    <submittedName>
        <fullName evidence="5">Helix-turn-helix transcriptional regulator</fullName>
    </submittedName>
</protein>
<evidence type="ECO:0000313" key="5">
    <source>
        <dbReference type="EMBL" id="MFG6455809.1"/>
    </source>
</evidence>
<proteinExistence type="predicted"/>
<evidence type="ECO:0000313" key="6">
    <source>
        <dbReference type="Proteomes" id="UP001606305"/>
    </source>
</evidence>
<dbReference type="PANTHER" id="PTHR44688:SF16">
    <property type="entry name" value="DNA-BINDING TRANSCRIPTIONAL ACTIVATOR DEVR_DOSR"/>
    <property type="match status" value="1"/>
</dbReference>
<dbReference type="SUPFAM" id="SSF75516">
    <property type="entry name" value="Pheromone-binding domain of LuxR-like quorum-sensing transcription factors"/>
    <property type="match status" value="1"/>
</dbReference>
<dbReference type="PROSITE" id="PS00622">
    <property type="entry name" value="HTH_LUXR_1"/>
    <property type="match status" value="1"/>
</dbReference>
<keyword evidence="6" id="KW-1185">Reference proteome</keyword>
<dbReference type="PROSITE" id="PS50043">
    <property type="entry name" value="HTH_LUXR_2"/>
    <property type="match status" value="1"/>
</dbReference>
<dbReference type="InterPro" id="IPR016032">
    <property type="entry name" value="Sig_transdc_resp-reg_C-effctor"/>
</dbReference>
<name>A0ABW7G1K0_9BURK</name>
<dbReference type="SUPFAM" id="SSF46894">
    <property type="entry name" value="C-terminal effector domain of the bipartite response regulators"/>
    <property type="match status" value="1"/>
</dbReference>
<dbReference type="Gene3D" id="1.10.10.10">
    <property type="entry name" value="Winged helix-like DNA-binding domain superfamily/Winged helix DNA-binding domain"/>
    <property type="match status" value="1"/>
</dbReference>
<dbReference type="Pfam" id="PF00196">
    <property type="entry name" value="GerE"/>
    <property type="match status" value="1"/>
</dbReference>
<keyword evidence="3" id="KW-0804">Transcription</keyword>
<dbReference type="InterPro" id="IPR036388">
    <property type="entry name" value="WH-like_DNA-bd_sf"/>
</dbReference>
<dbReference type="PRINTS" id="PR00038">
    <property type="entry name" value="HTHLUXR"/>
</dbReference>
<feature type="domain" description="HTH luxR-type" evidence="4">
    <location>
        <begin position="173"/>
        <end position="238"/>
    </location>
</feature>
<dbReference type="PANTHER" id="PTHR44688">
    <property type="entry name" value="DNA-BINDING TRANSCRIPTIONAL ACTIVATOR DEVR_DOSR"/>
    <property type="match status" value="1"/>
</dbReference>